<name>A0ABQ8J7X8_DERPT</name>
<reference evidence="1 2" key="2">
    <citation type="journal article" date="2022" name="Mol. Biol. Evol.">
        <title>Comparative Genomics Reveals Insights into the Divergent Evolution of Astigmatic Mites and Household Pest Adaptations.</title>
        <authorList>
            <person name="Xiong Q."/>
            <person name="Wan A.T."/>
            <person name="Liu X."/>
            <person name="Fung C.S."/>
            <person name="Xiao X."/>
            <person name="Malainual N."/>
            <person name="Hou J."/>
            <person name="Wang L."/>
            <person name="Wang M."/>
            <person name="Yang K.Y."/>
            <person name="Cui Y."/>
            <person name="Leung E.L."/>
            <person name="Nong W."/>
            <person name="Shin S.K."/>
            <person name="Au S.W."/>
            <person name="Jeong K.Y."/>
            <person name="Chew F.T."/>
            <person name="Hui J.H."/>
            <person name="Leung T.F."/>
            <person name="Tungtrongchitr A."/>
            <person name="Zhong N."/>
            <person name="Liu Z."/>
            <person name="Tsui S.K."/>
        </authorList>
    </citation>
    <scope>NUCLEOTIDE SEQUENCE [LARGE SCALE GENOMIC DNA]</scope>
    <source>
        <strain evidence="1">Derp</strain>
    </source>
</reference>
<reference evidence="1 2" key="1">
    <citation type="journal article" date="2018" name="J. Allergy Clin. Immunol.">
        <title>High-quality assembly of Dermatophagoides pteronyssinus genome and transcriptome reveals a wide range of novel allergens.</title>
        <authorList>
            <person name="Liu X.Y."/>
            <person name="Yang K.Y."/>
            <person name="Wang M.Q."/>
            <person name="Kwok J.S."/>
            <person name="Zeng X."/>
            <person name="Yang Z."/>
            <person name="Xiao X.J."/>
            <person name="Lau C.P."/>
            <person name="Li Y."/>
            <person name="Huang Z.M."/>
            <person name="Ba J.G."/>
            <person name="Yim A.K."/>
            <person name="Ouyang C.Y."/>
            <person name="Ngai S.M."/>
            <person name="Chan T.F."/>
            <person name="Leung E.L."/>
            <person name="Liu L."/>
            <person name="Liu Z.G."/>
            <person name="Tsui S.K."/>
        </authorList>
    </citation>
    <scope>NUCLEOTIDE SEQUENCE [LARGE SCALE GENOMIC DNA]</scope>
    <source>
        <strain evidence="1">Derp</strain>
    </source>
</reference>
<sequence length="67" mass="7399">MDRIATVYILLANSCSKCIICVDVNAVRKRLDELDDAVAVVVVVVVASVDDELGDFDDNDSFFKFDN</sequence>
<dbReference type="EMBL" id="NJHN03000062">
    <property type="protein sequence ID" value="KAH9418702.1"/>
    <property type="molecule type" value="Genomic_DNA"/>
</dbReference>
<protein>
    <submittedName>
        <fullName evidence="1">Uncharacterized protein</fullName>
    </submittedName>
</protein>
<dbReference type="Proteomes" id="UP000887458">
    <property type="component" value="Unassembled WGS sequence"/>
</dbReference>
<evidence type="ECO:0000313" key="2">
    <source>
        <dbReference type="Proteomes" id="UP000887458"/>
    </source>
</evidence>
<accession>A0ABQ8J7X8</accession>
<keyword evidence="2" id="KW-1185">Reference proteome</keyword>
<proteinExistence type="predicted"/>
<organism evidence="1 2">
    <name type="scientific">Dermatophagoides pteronyssinus</name>
    <name type="common">European house dust mite</name>
    <dbReference type="NCBI Taxonomy" id="6956"/>
    <lineage>
        <taxon>Eukaryota</taxon>
        <taxon>Metazoa</taxon>
        <taxon>Ecdysozoa</taxon>
        <taxon>Arthropoda</taxon>
        <taxon>Chelicerata</taxon>
        <taxon>Arachnida</taxon>
        <taxon>Acari</taxon>
        <taxon>Acariformes</taxon>
        <taxon>Sarcoptiformes</taxon>
        <taxon>Astigmata</taxon>
        <taxon>Psoroptidia</taxon>
        <taxon>Analgoidea</taxon>
        <taxon>Pyroglyphidae</taxon>
        <taxon>Dermatophagoidinae</taxon>
        <taxon>Dermatophagoides</taxon>
    </lineage>
</organism>
<gene>
    <name evidence="1" type="ORF">DERP_004028</name>
</gene>
<comment type="caution">
    <text evidence="1">The sequence shown here is derived from an EMBL/GenBank/DDBJ whole genome shotgun (WGS) entry which is preliminary data.</text>
</comment>
<evidence type="ECO:0000313" key="1">
    <source>
        <dbReference type="EMBL" id="KAH9418702.1"/>
    </source>
</evidence>